<dbReference type="RefSeq" id="XP_009520361.1">
    <property type="nucleotide sequence ID" value="XM_009522066.1"/>
</dbReference>
<feature type="compositionally biased region" description="Low complexity" evidence="1">
    <location>
        <begin position="74"/>
        <end position="84"/>
    </location>
</feature>
<protein>
    <submittedName>
        <fullName evidence="2">Uncharacterized protein</fullName>
    </submittedName>
</protein>
<feature type="compositionally biased region" description="Basic residues" evidence="1">
    <location>
        <begin position="57"/>
        <end position="73"/>
    </location>
</feature>
<dbReference type="KEGG" id="psoj:PHYSODRAFT_326142"/>
<name>G4YXT0_PHYSP</name>
<organism evidence="2 3">
    <name type="scientific">Phytophthora sojae (strain P6497)</name>
    <name type="common">Soybean stem and root rot agent</name>
    <name type="synonym">Phytophthora megasperma f. sp. glycines</name>
    <dbReference type="NCBI Taxonomy" id="1094619"/>
    <lineage>
        <taxon>Eukaryota</taxon>
        <taxon>Sar</taxon>
        <taxon>Stramenopiles</taxon>
        <taxon>Oomycota</taxon>
        <taxon>Peronosporomycetes</taxon>
        <taxon>Peronosporales</taxon>
        <taxon>Peronosporaceae</taxon>
        <taxon>Phytophthora</taxon>
    </lineage>
</organism>
<feature type="compositionally biased region" description="Basic and acidic residues" evidence="1">
    <location>
        <begin position="284"/>
        <end position="296"/>
    </location>
</feature>
<proteinExistence type="predicted"/>
<dbReference type="AlphaFoldDB" id="G4YXT0"/>
<accession>G4YXT0</accession>
<dbReference type="GeneID" id="20645373"/>
<feature type="region of interest" description="Disordered" evidence="1">
    <location>
        <begin position="1"/>
        <end position="135"/>
    </location>
</feature>
<reference evidence="2 3" key="1">
    <citation type="journal article" date="2006" name="Science">
        <title>Phytophthora genome sequences uncover evolutionary origins and mechanisms of pathogenesis.</title>
        <authorList>
            <person name="Tyler B.M."/>
            <person name="Tripathy S."/>
            <person name="Zhang X."/>
            <person name="Dehal P."/>
            <person name="Jiang R.H."/>
            <person name="Aerts A."/>
            <person name="Arredondo F.D."/>
            <person name="Baxter L."/>
            <person name="Bensasson D."/>
            <person name="Beynon J.L."/>
            <person name="Chapman J."/>
            <person name="Damasceno C.M."/>
            <person name="Dorrance A.E."/>
            <person name="Dou D."/>
            <person name="Dickerman A.W."/>
            <person name="Dubchak I.L."/>
            <person name="Garbelotto M."/>
            <person name="Gijzen M."/>
            <person name="Gordon S.G."/>
            <person name="Govers F."/>
            <person name="Grunwald N.J."/>
            <person name="Huang W."/>
            <person name="Ivors K.L."/>
            <person name="Jones R.W."/>
            <person name="Kamoun S."/>
            <person name="Krampis K."/>
            <person name="Lamour K.H."/>
            <person name="Lee M.K."/>
            <person name="McDonald W.H."/>
            <person name="Medina M."/>
            <person name="Meijer H.J."/>
            <person name="Nordberg E.K."/>
            <person name="Maclean D.J."/>
            <person name="Ospina-Giraldo M.D."/>
            <person name="Morris P.F."/>
            <person name="Phuntumart V."/>
            <person name="Putnam N.H."/>
            <person name="Rash S."/>
            <person name="Rose J.K."/>
            <person name="Sakihama Y."/>
            <person name="Salamov A.A."/>
            <person name="Savidor A."/>
            <person name="Scheuring C.F."/>
            <person name="Smith B.M."/>
            <person name="Sobral B.W."/>
            <person name="Terry A."/>
            <person name="Torto-Alalibo T.A."/>
            <person name="Win J."/>
            <person name="Xu Z."/>
            <person name="Zhang H."/>
            <person name="Grigoriev I.V."/>
            <person name="Rokhsar D.S."/>
            <person name="Boore J.L."/>
        </authorList>
    </citation>
    <scope>NUCLEOTIDE SEQUENCE [LARGE SCALE GENOMIC DNA]</scope>
    <source>
        <strain evidence="2 3">P6497</strain>
    </source>
</reference>
<feature type="compositionally biased region" description="Low complexity" evidence="1">
    <location>
        <begin position="29"/>
        <end position="46"/>
    </location>
</feature>
<feature type="compositionally biased region" description="Basic residues" evidence="1">
    <location>
        <begin position="250"/>
        <end position="268"/>
    </location>
</feature>
<feature type="region of interest" description="Disordered" evidence="1">
    <location>
        <begin position="167"/>
        <end position="308"/>
    </location>
</feature>
<dbReference type="Proteomes" id="UP000002640">
    <property type="component" value="Unassembled WGS sequence"/>
</dbReference>
<dbReference type="InParanoid" id="G4YXT0"/>
<dbReference type="EMBL" id="JH159152">
    <property type="protein sequence ID" value="EGZ25073.1"/>
    <property type="molecule type" value="Genomic_DNA"/>
</dbReference>
<evidence type="ECO:0000256" key="1">
    <source>
        <dbReference type="SAM" id="MobiDB-lite"/>
    </source>
</evidence>
<feature type="compositionally biased region" description="Low complexity" evidence="1">
    <location>
        <begin position="168"/>
        <end position="177"/>
    </location>
</feature>
<keyword evidence="3" id="KW-1185">Reference proteome</keyword>
<feature type="compositionally biased region" description="Basic and acidic residues" evidence="1">
    <location>
        <begin position="240"/>
        <end position="249"/>
    </location>
</feature>
<sequence length="427" mass="48150">MGKTPERRVFASAPLRYRRKVPVPEDNQQPEPTQQQLQRKQQQQQPYSHDRSSKSPPARRFRPKGGRQPKHRQQQQPPLLKQLLWKAKAVQPMPESLGIRPLPAAPQKPQQQQQKKKDDGQEEEDEEAVFAQQQRQARKLLASEAEALAAGKQKAVSVVSPVDAFVAESSSQETQSGSEDEAVFLPYNGLPTTQWQVYAKEQQQREEEVGAGSAEETDGEEAVMPSETVDDQESLQMKEQGQDELEKSTARRRKPRQKHKLRQKQKRAAAKEQKRLQHQQKQQQQEEDHERPRSADGDSTLEDENTAVDIFHPPTNLARDMDAGLCRAVLSQLQDVVPFIVVGDVACPVVDDEQSAVSAKGGAGSDAAVVDFREHVIAMLDRSRQTQMQHRDSFLVESSGFDAASSYDFFKRRTCRFVCVCVCVANN</sequence>
<dbReference type="OMA" id="DVACPVV"/>
<evidence type="ECO:0000313" key="2">
    <source>
        <dbReference type="EMBL" id="EGZ25073.1"/>
    </source>
</evidence>
<evidence type="ECO:0000313" key="3">
    <source>
        <dbReference type="Proteomes" id="UP000002640"/>
    </source>
</evidence>
<gene>
    <name evidence="2" type="ORF">PHYSODRAFT_326142</name>
</gene>